<name>A0AAN8X3I7_HALRR</name>
<evidence type="ECO:0000256" key="5">
    <source>
        <dbReference type="SAM" id="MobiDB-lite"/>
    </source>
</evidence>
<evidence type="ECO:0000256" key="1">
    <source>
        <dbReference type="ARBA" id="ARBA00001947"/>
    </source>
</evidence>
<evidence type="ECO:0000256" key="3">
    <source>
        <dbReference type="ARBA" id="ARBA00023027"/>
    </source>
</evidence>
<dbReference type="GO" id="GO:0033553">
    <property type="term" value="C:rDNA heterochromatin"/>
    <property type="evidence" value="ECO:0007669"/>
    <property type="project" value="TreeGrafter"/>
</dbReference>
<sequence length="232" mass="25691">MKPDIVFFGEGLPDEFHDKMAEDKDECDLLIVIGSSLKVRPVALIPSSVPSHVPQILINREPLRHLTFDVELLGDCDVIINELCQRLGNGWKDLSSKDPMTEIKELPPRPIPSNTLGSGDGEETSSSPVAPLVSPQHAPHPRDESDIEALRACWAPKIRETVASRLPGRNCYQQWPITGLSHSTVLTIIKDKDRILEHVKGSAPMKSTVITKQCSGQHQQYPSEPTVDSRKN</sequence>
<dbReference type="GO" id="GO:0070403">
    <property type="term" value="F:NAD+ binding"/>
    <property type="evidence" value="ECO:0007669"/>
    <property type="project" value="InterPro"/>
</dbReference>
<protein>
    <submittedName>
        <fullName evidence="7">NAD-dependent protein deacetylase sirtuin-1</fullName>
    </submittedName>
</protein>
<dbReference type="Pfam" id="PF02146">
    <property type="entry name" value="SIR2"/>
    <property type="match status" value="1"/>
</dbReference>
<feature type="region of interest" description="Disordered" evidence="5">
    <location>
        <begin position="210"/>
        <end position="232"/>
    </location>
</feature>
<proteinExistence type="predicted"/>
<dbReference type="InterPro" id="IPR029035">
    <property type="entry name" value="DHS-like_NAD/FAD-binding_dom"/>
</dbReference>
<keyword evidence="2" id="KW-0808">Transferase</keyword>
<dbReference type="SUPFAM" id="SSF52467">
    <property type="entry name" value="DHS-like NAD/FAD-binding domain"/>
    <property type="match status" value="1"/>
</dbReference>
<evidence type="ECO:0000313" key="8">
    <source>
        <dbReference type="Proteomes" id="UP001381693"/>
    </source>
</evidence>
<organism evidence="7 8">
    <name type="scientific">Halocaridina rubra</name>
    <name type="common">Hawaiian red shrimp</name>
    <dbReference type="NCBI Taxonomy" id="373956"/>
    <lineage>
        <taxon>Eukaryota</taxon>
        <taxon>Metazoa</taxon>
        <taxon>Ecdysozoa</taxon>
        <taxon>Arthropoda</taxon>
        <taxon>Crustacea</taxon>
        <taxon>Multicrustacea</taxon>
        <taxon>Malacostraca</taxon>
        <taxon>Eumalacostraca</taxon>
        <taxon>Eucarida</taxon>
        <taxon>Decapoda</taxon>
        <taxon>Pleocyemata</taxon>
        <taxon>Caridea</taxon>
        <taxon>Atyoidea</taxon>
        <taxon>Atyidae</taxon>
        <taxon>Halocaridina</taxon>
    </lineage>
</organism>
<dbReference type="GO" id="GO:0003714">
    <property type="term" value="F:transcription corepressor activity"/>
    <property type="evidence" value="ECO:0007669"/>
    <property type="project" value="TreeGrafter"/>
</dbReference>
<dbReference type="PANTHER" id="PTHR11085:SF9">
    <property type="entry name" value="NAD-DEPENDENT PROTEIN DEACETYLASE SIRTUIN-1"/>
    <property type="match status" value="1"/>
</dbReference>
<dbReference type="InterPro" id="IPR003000">
    <property type="entry name" value="Sirtuin"/>
</dbReference>
<comment type="cofactor">
    <cofactor evidence="1">
        <name>Zn(2+)</name>
        <dbReference type="ChEBI" id="CHEBI:29105"/>
    </cofactor>
</comment>
<evidence type="ECO:0000259" key="6">
    <source>
        <dbReference type="PROSITE" id="PS50305"/>
    </source>
</evidence>
<dbReference type="GO" id="GO:0002039">
    <property type="term" value="F:p53 binding"/>
    <property type="evidence" value="ECO:0007669"/>
    <property type="project" value="TreeGrafter"/>
</dbReference>
<keyword evidence="3" id="KW-0520">NAD</keyword>
<dbReference type="PANTHER" id="PTHR11085">
    <property type="entry name" value="NAD-DEPENDENT PROTEIN DEACYLASE SIRTUIN-5, MITOCHONDRIAL-RELATED"/>
    <property type="match status" value="1"/>
</dbReference>
<reference evidence="7 8" key="1">
    <citation type="submission" date="2023-11" db="EMBL/GenBank/DDBJ databases">
        <title>Halocaridina rubra genome assembly.</title>
        <authorList>
            <person name="Smith C."/>
        </authorList>
    </citation>
    <scope>NUCLEOTIDE SEQUENCE [LARGE SCALE GENOMIC DNA]</scope>
    <source>
        <strain evidence="7">EP-1</strain>
        <tissue evidence="7">Whole</tissue>
    </source>
</reference>
<evidence type="ECO:0000256" key="4">
    <source>
        <dbReference type="PROSITE-ProRule" id="PRU00236"/>
    </source>
</evidence>
<dbReference type="AlphaFoldDB" id="A0AAN8X3I7"/>
<dbReference type="InterPro" id="IPR050134">
    <property type="entry name" value="NAD-dep_sirtuin_deacylases"/>
</dbReference>
<keyword evidence="8" id="KW-1185">Reference proteome</keyword>
<dbReference type="InterPro" id="IPR026590">
    <property type="entry name" value="Ssirtuin_cat_dom"/>
</dbReference>
<dbReference type="GO" id="GO:0017136">
    <property type="term" value="F:histone deacetylase activity, NAD-dependent"/>
    <property type="evidence" value="ECO:0007669"/>
    <property type="project" value="TreeGrafter"/>
</dbReference>
<dbReference type="GO" id="GO:0005637">
    <property type="term" value="C:nuclear inner membrane"/>
    <property type="evidence" value="ECO:0007669"/>
    <property type="project" value="TreeGrafter"/>
</dbReference>
<comment type="caution">
    <text evidence="4">Lacks conserved residue(s) required for the propagation of feature annotation.</text>
</comment>
<feature type="compositionally biased region" description="Polar residues" evidence="5">
    <location>
        <begin position="210"/>
        <end position="223"/>
    </location>
</feature>
<evidence type="ECO:0000256" key="2">
    <source>
        <dbReference type="ARBA" id="ARBA00022679"/>
    </source>
</evidence>
<feature type="compositionally biased region" description="Basic and acidic residues" evidence="5">
    <location>
        <begin position="98"/>
        <end position="107"/>
    </location>
</feature>
<feature type="region of interest" description="Disordered" evidence="5">
    <location>
        <begin position="98"/>
        <end position="145"/>
    </location>
</feature>
<comment type="caution">
    <text evidence="7">The sequence shown here is derived from an EMBL/GenBank/DDBJ whole genome shotgun (WGS) entry which is preliminary data.</text>
</comment>
<dbReference type="GO" id="GO:0005654">
    <property type="term" value="C:nucleoplasm"/>
    <property type="evidence" value="ECO:0007669"/>
    <property type="project" value="TreeGrafter"/>
</dbReference>
<dbReference type="PROSITE" id="PS50305">
    <property type="entry name" value="SIRTUIN"/>
    <property type="match status" value="1"/>
</dbReference>
<gene>
    <name evidence="7" type="primary">SIRT1_1</name>
    <name evidence="7" type="ORF">SK128_014499</name>
</gene>
<feature type="domain" description="Deacetylase sirtuin-type" evidence="6">
    <location>
        <begin position="1"/>
        <end position="90"/>
    </location>
</feature>
<dbReference type="EMBL" id="JAXCGZ010010492">
    <property type="protein sequence ID" value="KAK7075521.1"/>
    <property type="molecule type" value="Genomic_DNA"/>
</dbReference>
<evidence type="ECO:0000313" key="7">
    <source>
        <dbReference type="EMBL" id="KAK7075521.1"/>
    </source>
</evidence>
<accession>A0AAN8X3I7</accession>
<dbReference type="Gene3D" id="3.40.50.1220">
    <property type="entry name" value="TPP-binding domain"/>
    <property type="match status" value="1"/>
</dbReference>
<dbReference type="Proteomes" id="UP001381693">
    <property type="component" value="Unassembled WGS sequence"/>
</dbReference>